<dbReference type="Pfam" id="PF09832">
    <property type="entry name" value="DUF2059"/>
    <property type="match status" value="1"/>
</dbReference>
<dbReference type="EMBL" id="NEXX01000002">
    <property type="protein sequence ID" value="OUY07406.1"/>
    <property type="molecule type" value="Genomic_DNA"/>
</dbReference>
<evidence type="ECO:0000256" key="1">
    <source>
        <dbReference type="SAM" id="SignalP"/>
    </source>
</evidence>
<proteinExistence type="predicted"/>
<dbReference type="InterPro" id="IPR018637">
    <property type="entry name" value="DUF2059"/>
</dbReference>
<evidence type="ECO:0000259" key="2">
    <source>
        <dbReference type="Pfam" id="PF09832"/>
    </source>
</evidence>
<protein>
    <recommendedName>
        <fullName evidence="2">DUF2059 domain-containing protein</fullName>
    </recommendedName>
</protein>
<dbReference type="AlphaFoldDB" id="A0A1Z9YYW8"/>
<feature type="chain" id="PRO_5012057967" description="DUF2059 domain-containing protein" evidence="1">
    <location>
        <begin position="21"/>
        <end position="168"/>
    </location>
</feature>
<keyword evidence="4" id="KW-1185">Reference proteome</keyword>
<feature type="domain" description="DUF2059" evidence="2">
    <location>
        <begin position="94"/>
        <end position="152"/>
    </location>
</feature>
<feature type="signal peptide" evidence="1">
    <location>
        <begin position="1"/>
        <end position="20"/>
    </location>
</feature>
<dbReference type="Proteomes" id="UP000196536">
    <property type="component" value="Unassembled WGS sequence"/>
</dbReference>
<gene>
    <name evidence="3" type="ORF">CAP51_06475</name>
</gene>
<name>A0A1Z9YYW8_9GAMM</name>
<evidence type="ECO:0000313" key="4">
    <source>
        <dbReference type="Proteomes" id="UP000196536"/>
    </source>
</evidence>
<keyword evidence="1" id="KW-0732">Signal</keyword>
<comment type="caution">
    <text evidence="3">The sequence shown here is derived from an EMBL/GenBank/DDBJ whole genome shotgun (WGS) entry which is preliminary data.</text>
</comment>
<dbReference type="RefSeq" id="WP_245809092.1">
    <property type="nucleotide sequence ID" value="NZ_NEXX01000002.1"/>
</dbReference>
<evidence type="ECO:0000313" key="3">
    <source>
        <dbReference type="EMBL" id="OUY07406.1"/>
    </source>
</evidence>
<sequence length="168" mass="19007">MNKIRYALLLTFALPCMAFAQPASEQSVRELLKITKSEQMIDAVNAQMESIIAASMKNIEQDQDKPLNDKQQKALKDFAAKVAKIMGNTMQWSEIEADMIRIYANSFNQEEINGMINFYKTPVGQATIEKMPVVMQQSIEMGQNLSQRAMPQIQQAAQELQKEMKAAE</sequence>
<reference evidence="3 4" key="1">
    <citation type="submission" date="2017-05" db="EMBL/GenBank/DDBJ databases">
        <title>Acinetobacter populi ANC 5415 (= PBJ7), whole genome shotgun sequencing project.</title>
        <authorList>
            <person name="Nemec A."/>
            <person name="Radolfova-Krizova L."/>
        </authorList>
    </citation>
    <scope>NUCLEOTIDE SEQUENCE [LARGE SCALE GENOMIC DNA]</scope>
    <source>
        <strain evidence="3 4">PBJ7</strain>
    </source>
</reference>
<accession>A0A1Z9YYW8</accession>
<organism evidence="3 4">
    <name type="scientific">Acinetobacter populi</name>
    <dbReference type="NCBI Taxonomy" id="1582270"/>
    <lineage>
        <taxon>Bacteria</taxon>
        <taxon>Pseudomonadati</taxon>
        <taxon>Pseudomonadota</taxon>
        <taxon>Gammaproteobacteria</taxon>
        <taxon>Moraxellales</taxon>
        <taxon>Moraxellaceae</taxon>
        <taxon>Acinetobacter</taxon>
    </lineage>
</organism>